<evidence type="ECO:0000313" key="2">
    <source>
        <dbReference type="Proteomes" id="UP001501231"/>
    </source>
</evidence>
<sequence length="1044" mass="115638">MKLYQPFLFVGLGGTGCAIGAELERRLREEICGPDGTAFMRRREDALRYQLPDCVQFVYADVNQGELDRLPLKVVPGPQHVPAAEATAHYARSLVPRADSYPEVAISLRMSAERLVADWLPPERGEPRVTPLQRGAGQLPTIGRAALFETLRGGIKPATIELRKALDKLAGGQVKTDLFHLSGRTPSLPAVDVFVAFSVAGGTGAGIFWDYLHLIGERFSHSGLKPRIYPLVLMPSAFDEGVGGGRPARLNAGRSVLDLFRLVDQQNADPGTRTLRGHESQTPIDSGEVAVHYPVEGRVKLGPGTVQTAFLFSRPMGAEPRDLRRSVVSLVLSLIGTEFEQGRDPDGEQYQSFADSFINGTVDRQVQAENGIGNRGVSTALVTSLTVPVDKLADVVAGRLLRAGVTGLAEPLPATERNTPYIKEFMVTAGIGEILERRPADHAEPEPALGRRAVENALADRVEAMREGLGRLRRDLDDKVPELVAGFDPPAAARHLLGRFDPFRLRRVLTGDERFAAEADRLGVIGIMHRRRTAPTAPKGLRDAPPGVPEMRDRRLGTVRVRWSDPEVEDARAEQDAWYQWRTQVLWTEPWNTLAARWKQHAERAETPLVALNEALEEEARRDLDDFPEQEAKLYQPRVGVSYLLPPGGNLERFYDRVLAFVKKELVAEGVLQAAATESEVLQELVGPEAWRQAYTLACENNVALAVSQLRERVKGRIKIYLRQGGSGRSPILPTLQELLAEAAKPTGRFQEEELRDFRSKLVGLVPADFTPQGSGQLKVLVSYAAPEENPAIQEYLRKVVTLPSGRDIHYEFKPTSTETVTVVLFRTAMGVTDVREVREVLRTWADASESPEPQDYLMWRQRTGYRSGYLATHEEHRTVILHHLLCAMWNGKVATVGEPDSPESITITLAGGVTMTLDLTPLVYASSWASLLRAYEKWTFADDEGIRREFCARLMREVPDGISGNPRPPSELYGRLADLADKEIAYIDEKLAGLHSSALARARQMRDFWAVTLPAARRLEFEGPQIAFANLAALEELYLDGGR</sequence>
<proteinExistence type="predicted"/>
<dbReference type="EMBL" id="BAAARW010000020">
    <property type="protein sequence ID" value="GAA2432432.1"/>
    <property type="molecule type" value="Genomic_DNA"/>
</dbReference>
<protein>
    <recommendedName>
        <fullName evidence="3">Tubulin-like doman-containing protein</fullName>
    </recommendedName>
</protein>
<dbReference type="Pfam" id="PF13809">
    <property type="entry name" value="Tubulin_2"/>
    <property type="match status" value="1"/>
</dbReference>
<comment type="caution">
    <text evidence="1">The sequence shown here is derived from an EMBL/GenBank/DDBJ whole genome shotgun (WGS) entry which is preliminary data.</text>
</comment>
<gene>
    <name evidence="1" type="ORF">GCM10010191_53070</name>
</gene>
<reference evidence="1 2" key="1">
    <citation type="journal article" date="2019" name="Int. J. Syst. Evol. Microbiol.">
        <title>The Global Catalogue of Microorganisms (GCM) 10K type strain sequencing project: providing services to taxonomists for standard genome sequencing and annotation.</title>
        <authorList>
            <consortium name="The Broad Institute Genomics Platform"/>
            <consortium name="The Broad Institute Genome Sequencing Center for Infectious Disease"/>
            <person name="Wu L."/>
            <person name="Ma J."/>
        </authorList>
    </citation>
    <scope>NUCLEOTIDE SEQUENCE [LARGE SCALE GENOMIC DNA]</scope>
    <source>
        <strain evidence="1 2">JCM 3325</strain>
    </source>
</reference>
<organism evidence="1 2">
    <name type="scientific">Actinomadura vinacea</name>
    <dbReference type="NCBI Taxonomy" id="115336"/>
    <lineage>
        <taxon>Bacteria</taxon>
        <taxon>Bacillati</taxon>
        <taxon>Actinomycetota</taxon>
        <taxon>Actinomycetes</taxon>
        <taxon>Streptosporangiales</taxon>
        <taxon>Thermomonosporaceae</taxon>
        <taxon>Actinomadura</taxon>
    </lineage>
</organism>
<dbReference type="InterPro" id="IPR025904">
    <property type="entry name" value="Tubulin-like"/>
</dbReference>
<evidence type="ECO:0000313" key="1">
    <source>
        <dbReference type="EMBL" id="GAA2432432.1"/>
    </source>
</evidence>
<evidence type="ECO:0008006" key="3">
    <source>
        <dbReference type="Google" id="ProtNLM"/>
    </source>
</evidence>
<keyword evidence="2" id="KW-1185">Reference proteome</keyword>
<dbReference type="InterPro" id="IPR036525">
    <property type="entry name" value="Tubulin/FtsZ_GTPase_sf"/>
</dbReference>
<dbReference type="Gene3D" id="3.40.50.1440">
    <property type="entry name" value="Tubulin/FtsZ, GTPase domain"/>
    <property type="match status" value="1"/>
</dbReference>
<dbReference type="Proteomes" id="UP001501231">
    <property type="component" value="Unassembled WGS sequence"/>
</dbReference>
<dbReference type="PROSITE" id="PS51257">
    <property type="entry name" value="PROKAR_LIPOPROTEIN"/>
    <property type="match status" value="1"/>
</dbReference>
<accession>A0ABN3JMC1</accession>
<dbReference type="RefSeq" id="WP_344592444.1">
    <property type="nucleotide sequence ID" value="NZ_BAAARW010000020.1"/>
</dbReference>
<name>A0ABN3JMC1_9ACTN</name>